<gene>
    <name evidence="1" type="ORF">SAMN05661086_03197</name>
</gene>
<dbReference type="RefSeq" id="WP_092562983.1">
    <property type="nucleotide sequence ID" value="NZ_FOYZ01000015.1"/>
</dbReference>
<dbReference type="EMBL" id="FOYZ01000015">
    <property type="protein sequence ID" value="SFS00952.1"/>
    <property type="molecule type" value="Genomic_DNA"/>
</dbReference>
<keyword evidence="2" id="KW-1185">Reference proteome</keyword>
<sequence>MNSNTFDAIWNVTIQIATQLIQRIDKKVAAQIDLCIVDSKKEMILKQYDKCRNELKEKYYQGVYKNGLICHHKIASCYCSALIQHKIVRYDCMKIDLKYLAFLSEDKLKSGIKTKQENIPFLNYKIAFLAGLSIVYLYLLEYYETSEQLTENEREFAVKILIERGNLEYPAVNDTHDDFLDGVVKMIGIRDLNNDEFDTLGFSYIYYFIEEYNKTIIRKNYLEQLS</sequence>
<proteinExistence type="predicted"/>
<evidence type="ECO:0000313" key="1">
    <source>
        <dbReference type="EMBL" id="SFS00952.1"/>
    </source>
</evidence>
<reference evidence="1 2" key="1">
    <citation type="submission" date="2016-10" db="EMBL/GenBank/DDBJ databases">
        <authorList>
            <person name="de Groot N.N."/>
        </authorList>
    </citation>
    <scope>NUCLEOTIDE SEQUENCE [LARGE SCALE GENOMIC DNA]</scope>
    <source>
        <strain evidence="1 2">743A</strain>
    </source>
</reference>
<dbReference type="AlphaFoldDB" id="A0A1I6LBU3"/>
<dbReference type="Proteomes" id="UP000199659">
    <property type="component" value="Unassembled WGS sequence"/>
</dbReference>
<dbReference type="OrthoDB" id="9793399at2"/>
<dbReference type="STRING" id="37658.SAMN05661086_03197"/>
<name>A0A1I6LBU3_9FIRM</name>
<accession>A0A1I6LBU3</accession>
<organism evidence="1 2">
    <name type="scientific">Anaeromicropila populeti</name>
    <dbReference type="NCBI Taxonomy" id="37658"/>
    <lineage>
        <taxon>Bacteria</taxon>
        <taxon>Bacillati</taxon>
        <taxon>Bacillota</taxon>
        <taxon>Clostridia</taxon>
        <taxon>Lachnospirales</taxon>
        <taxon>Lachnospiraceae</taxon>
        <taxon>Anaeromicropila</taxon>
    </lineage>
</organism>
<evidence type="ECO:0000313" key="2">
    <source>
        <dbReference type="Proteomes" id="UP000199659"/>
    </source>
</evidence>
<protein>
    <submittedName>
        <fullName evidence="1">Uncharacterized protein</fullName>
    </submittedName>
</protein>